<dbReference type="InterPro" id="IPR017907">
    <property type="entry name" value="Znf_RING_CS"/>
</dbReference>
<feature type="domain" description="Lon N-terminal" evidence="6">
    <location>
        <begin position="288"/>
        <end position="511"/>
    </location>
</feature>
<dbReference type="SUPFAM" id="SSF57850">
    <property type="entry name" value="RING/U-box"/>
    <property type="match status" value="2"/>
</dbReference>
<evidence type="ECO:0008006" key="9">
    <source>
        <dbReference type="Google" id="ProtNLM"/>
    </source>
</evidence>
<keyword evidence="1" id="KW-0479">Metal-binding</keyword>
<evidence type="ECO:0000313" key="7">
    <source>
        <dbReference type="EMBL" id="KAK0968644.1"/>
    </source>
</evidence>
<evidence type="ECO:0000256" key="2">
    <source>
        <dbReference type="ARBA" id="ARBA00022771"/>
    </source>
</evidence>
<dbReference type="GO" id="GO:0061630">
    <property type="term" value="F:ubiquitin protein ligase activity"/>
    <property type="evidence" value="ECO:0007669"/>
    <property type="project" value="TreeGrafter"/>
</dbReference>
<evidence type="ECO:0000256" key="1">
    <source>
        <dbReference type="ARBA" id="ARBA00022723"/>
    </source>
</evidence>
<dbReference type="InterPro" id="IPR001841">
    <property type="entry name" value="Znf_RING"/>
</dbReference>
<dbReference type="InterPro" id="IPR013083">
    <property type="entry name" value="Znf_RING/FYVE/PHD"/>
</dbReference>
<comment type="caution">
    <text evidence="7">The sequence shown here is derived from an EMBL/GenBank/DDBJ whole genome shotgun (WGS) entry which is preliminary data.</text>
</comment>
<dbReference type="Gene3D" id="3.30.40.10">
    <property type="entry name" value="Zinc/RING finger domain, C3HC4 (zinc finger)"/>
    <property type="match status" value="2"/>
</dbReference>
<keyword evidence="2 4" id="KW-0863">Zinc-finger</keyword>
<evidence type="ECO:0000259" key="6">
    <source>
        <dbReference type="PROSITE" id="PS51787"/>
    </source>
</evidence>
<dbReference type="SMART" id="SM00464">
    <property type="entry name" value="LON"/>
    <property type="match status" value="1"/>
</dbReference>
<organism evidence="7 8">
    <name type="scientific">Friedmanniomyces endolithicus</name>
    <dbReference type="NCBI Taxonomy" id="329885"/>
    <lineage>
        <taxon>Eukaryota</taxon>
        <taxon>Fungi</taxon>
        <taxon>Dikarya</taxon>
        <taxon>Ascomycota</taxon>
        <taxon>Pezizomycotina</taxon>
        <taxon>Dothideomycetes</taxon>
        <taxon>Dothideomycetidae</taxon>
        <taxon>Mycosphaerellales</taxon>
        <taxon>Teratosphaeriaceae</taxon>
        <taxon>Friedmanniomyces</taxon>
    </lineage>
</organism>
<evidence type="ECO:0000313" key="8">
    <source>
        <dbReference type="Proteomes" id="UP001175353"/>
    </source>
</evidence>
<dbReference type="PROSITE" id="PS00518">
    <property type="entry name" value="ZF_RING_1"/>
    <property type="match status" value="1"/>
</dbReference>
<accession>A0AAN6K7M3</accession>
<evidence type="ECO:0000259" key="5">
    <source>
        <dbReference type="PROSITE" id="PS50089"/>
    </source>
</evidence>
<dbReference type="Gene3D" id="1.20.58.1480">
    <property type="match status" value="1"/>
</dbReference>
<proteinExistence type="predicted"/>
<dbReference type="PANTHER" id="PTHR23327">
    <property type="entry name" value="RING FINGER PROTEIN 127"/>
    <property type="match status" value="1"/>
</dbReference>
<keyword evidence="8" id="KW-1185">Reference proteome</keyword>
<evidence type="ECO:0000256" key="4">
    <source>
        <dbReference type="PROSITE-ProRule" id="PRU00175"/>
    </source>
</evidence>
<dbReference type="AlphaFoldDB" id="A0AAN6K7M3"/>
<evidence type="ECO:0000256" key="3">
    <source>
        <dbReference type="ARBA" id="ARBA00022833"/>
    </source>
</evidence>
<dbReference type="SUPFAM" id="SSF88697">
    <property type="entry name" value="PUA domain-like"/>
    <property type="match status" value="1"/>
</dbReference>
<sequence length="534" mass="59958">MSQDERLSENNASTALSPHEDARALVRLIQCTQCSRPYRTPVTLPCGRSLCRPCLPQASERGHITYPDVPGRKEAFLCPFPDCGLDHPVPDCSIDVTLTKVMESIAEVVAKHASMVVSAPTMMEEVLRWDEGVSLVSSAEKAATYEIPGGRLVATYTLASQGQLSYYVDLNYQSAEGLAETEKAMDVTVLAEILEATQREVDCQVCYNIMLDPVTTPCGHTLCRKCLARTLDHSLHCPVCRRGLALPPSLSSQPSNATIVELLNGLCPDAIAARVEAVAQEERPGEGEMDVPLFVCTLGFPHQPTFLRIFEPRYKLMLRRCIEGNREFGILMYNRYYEPQSDLGPVHFYHYGTMLRILHCQILPDGTSLVETRGMYRFRVRAHGVLDGYAVANVERIEDVTLAEEERMEALEIARPAVEEGDVSGQIDRMPTATLLALGREFISRMRGRSAPWLQQRVLDIHGQPPDDAALFAYWFASVLPISDEEKYKLMGTTTVRERLKITASWIRRIESQRCSSQKDVIRFFVLQKRVRRC</sequence>
<reference evidence="7" key="1">
    <citation type="submission" date="2023-06" db="EMBL/GenBank/DDBJ databases">
        <title>Black Yeasts Isolated from many extreme environments.</title>
        <authorList>
            <person name="Coleine C."/>
            <person name="Stajich J.E."/>
            <person name="Selbmann L."/>
        </authorList>
    </citation>
    <scope>NUCLEOTIDE SEQUENCE</scope>
    <source>
        <strain evidence="7">CCFEE 5200</strain>
    </source>
</reference>
<name>A0AAN6K7M3_9PEZI</name>
<dbReference type="InterPro" id="IPR015947">
    <property type="entry name" value="PUA-like_sf"/>
</dbReference>
<dbReference type="Pfam" id="PF02190">
    <property type="entry name" value="LON_substr_bdg"/>
    <property type="match status" value="1"/>
</dbReference>
<dbReference type="GO" id="GO:0008270">
    <property type="term" value="F:zinc ion binding"/>
    <property type="evidence" value="ECO:0007669"/>
    <property type="project" value="UniProtKB-KW"/>
</dbReference>
<dbReference type="EMBL" id="JAUJLE010000205">
    <property type="protein sequence ID" value="KAK0968644.1"/>
    <property type="molecule type" value="Genomic_DNA"/>
</dbReference>
<dbReference type="InterPro" id="IPR046336">
    <property type="entry name" value="Lon_prtase_N_sf"/>
</dbReference>
<feature type="domain" description="RING-type" evidence="5">
    <location>
        <begin position="203"/>
        <end position="241"/>
    </location>
</feature>
<dbReference type="Pfam" id="PF13923">
    <property type="entry name" value="zf-C3HC4_2"/>
    <property type="match status" value="1"/>
</dbReference>
<dbReference type="CDD" id="cd16514">
    <property type="entry name" value="RING-HC_LONFs_rpt2"/>
    <property type="match status" value="1"/>
</dbReference>
<dbReference type="PROSITE" id="PS51787">
    <property type="entry name" value="LON_N"/>
    <property type="match status" value="1"/>
</dbReference>
<dbReference type="PROSITE" id="PS50089">
    <property type="entry name" value="ZF_RING_2"/>
    <property type="match status" value="1"/>
</dbReference>
<dbReference type="PANTHER" id="PTHR23327:SF42">
    <property type="entry name" value="LON PEPTIDASE N-TERMINAL DOMAIN AND RING FINGER PROTEIN C14F5.10C"/>
    <property type="match status" value="1"/>
</dbReference>
<keyword evidence="3" id="KW-0862">Zinc</keyword>
<dbReference type="Proteomes" id="UP001175353">
    <property type="component" value="Unassembled WGS sequence"/>
</dbReference>
<dbReference type="InterPro" id="IPR003111">
    <property type="entry name" value="Lon_prtase_N"/>
</dbReference>
<gene>
    <name evidence="7" type="ORF">LTR91_016642</name>
</gene>
<dbReference type="Gene3D" id="2.30.130.40">
    <property type="entry name" value="LON domain-like"/>
    <property type="match status" value="1"/>
</dbReference>
<dbReference type="SMART" id="SM00184">
    <property type="entry name" value="RING"/>
    <property type="match status" value="2"/>
</dbReference>
<protein>
    <recommendedName>
        <fullName evidence="9">RING-type domain-containing protein</fullName>
    </recommendedName>
</protein>